<comment type="caution">
    <text evidence="1">The sequence shown here is derived from an EMBL/GenBank/DDBJ whole genome shotgun (WGS) entry which is preliminary data.</text>
</comment>
<feature type="non-terminal residue" evidence="1">
    <location>
        <position position="1"/>
    </location>
</feature>
<reference evidence="1" key="1">
    <citation type="submission" date="2021-06" db="EMBL/GenBank/DDBJ databases">
        <authorList>
            <person name="Kallberg Y."/>
            <person name="Tangrot J."/>
            <person name="Rosling A."/>
        </authorList>
    </citation>
    <scope>NUCLEOTIDE SEQUENCE</scope>
    <source>
        <strain evidence="1">28 12/20/2015</strain>
    </source>
</reference>
<proteinExistence type="predicted"/>
<dbReference type="Proteomes" id="UP000789366">
    <property type="component" value="Unassembled WGS sequence"/>
</dbReference>
<dbReference type="EMBL" id="CAJVPW010006253">
    <property type="protein sequence ID" value="CAG8566880.1"/>
    <property type="molecule type" value="Genomic_DNA"/>
</dbReference>
<organism evidence="1 2">
    <name type="scientific">Cetraspora pellucida</name>
    <dbReference type="NCBI Taxonomy" id="1433469"/>
    <lineage>
        <taxon>Eukaryota</taxon>
        <taxon>Fungi</taxon>
        <taxon>Fungi incertae sedis</taxon>
        <taxon>Mucoromycota</taxon>
        <taxon>Glomeromycotina</taxon>
        <taxon>Glomeromycetes</taxon>
        <taxon>Diversisporales</taxon>
        <taxon>Gigasporaceae</taxon>
        <taxon>Cetraspora</taxon>
    </lineage>
</organism>
<name>A0ACA9M328_9GLOM</name>
<accession>A0ACA9M328</accession>
<sequence length="70" mass="8090">TNEVIDVKSGSYRPSTDSSSDEEIVQIICSPQMKCVATITYKYETVYDILDHKYKAIWIIYSSFGFIWVI</sequence>
<evidence type="ECO:0000313" key="2">
    <source>
        <dbReference type="Proteomes" id="UP000789366"/>
    </source>
</evidence>
<gene>
    <name evidence="1" type="ORF">SPELUC_LOCUS5837</name>
</gene>
<protein>
    <submittedName>
        <fullName evidence="1">15709_t:CDS:1</fullName>
    </submittedName>
</protein>
<evidence type="ECO:0000313" key="1">
    <source>
        <dbReference type="EMBL" id="CAG8566880.1"/>
    </source>
</evidence>
<keyword evidence="2" id="KW-1185">Reference proteome</keyword>